<evidence type="ECO:0000313" key="1">
    <source>
        <dbReference type="EMBL" id="SNU37794.1"/>
    </source>
</evidence>
<protein>
    <submittedName>
        <fullName evidence="1">Uncharacterized protein</fullName>
    </submittedName>
</protein>
<gene>
    <name evidence="1" type="ORF">KOSB73_460011</name>
</gene>
<organism evidence="1 2">
    <name type="scientific">Klebsiella grimontii</name>
    <dbReference type="NCBI Taxonomy" id="2058152"/>
    <lineage>
        <taxon>Bacteria</taxon>
        <taxon>Pseudomonadati</taxon>
        <taxon>Pseudomonadota</taxon>
        <taxon>Gammaproteobacteria</taxon>
        <taxon>Enterobacterales</taxon>
        <taxon>Enterobacteriaceae</taxon>
        <taxon>Klebsiella/Raoultella group</taxon>
        <taxon>Klebsiella</taxon>
    </lineage>
</organism>
<proteinExistence type="predicted"/>
<accession>A0A285B9Y7</accession>
<reference evidence="2" key="1">
    <citation type="submission" date="2017-08" db="EMBL/GenBank/DDBJ databases">
        <authorList>
            <person name="Brisse S."/>
        </authorList>
    </citation>
    <scope>NUCLEOTIDE SEQUENCE [LARGE SCALE GENOMIC DNA]</scope>
    <source>
        <strain evidence="2">06D021</strain>
    </source>
</reference>
<dbReference type="Proteomes" id="UP000220639">
    <property type="component" value="Unassembled WGS sequence"/>
</dbReference>
<name>A0A285B9Y7_9ENTR</name>
<dbReference type="AlphaFoldDB" id="A0A285B9Y7"/>
<evidence type="ECO:0000313" key="2">
    <source>
        <dbReference type="Proteomes" id="UP000220639"/>
    </source>
</evidence>
<dbReference type="EMBL" id="FZTC01000041">
    <property type="protein sequence ID" value="SNU37794.1"/>
    <property type="molecule type" value="Genomic_DNA"/>
</dbReference>
<sequence>MSKRKYPFEMRLAVVMHYFTTDEGYRFYIGLFHPAHLLLFEVAIESNGEAPIQVPPHRAIQRLGIKR</sequence>
<dbReference type="RefSeq" id="WP_133116585.1">
    <property type="nucleotide sequence ID" value="NZ_CBCSJA010000062.1"/>
</dbReference>